<name>A0A7W9EJF2_9SPHN</name>
<accession>A0A7W9EJF2</accession>
<proteinExistence type="predicted"/>
<organism evidence="1 2">
    <name type="scientific">Sphingomonas yantingensis</name>
    <dbReference type="NCBI Taxonomy" id="1241761"/>
    <lineage>
        <taxon>Bacteria</taxon>
        <taxon>Pseudomonadati</taxon>
        <taxon>Pseudomonadota</taxon>
        <taxon>Alphaproteobacteria</taxon>
        <taxon>Sphingomonadales</taxon>
        <taxon>Sphingomonadaceae</taxon>
        <taxon>Sphingomonas</taxon>
    </lineage>
</organism>
<keyword evidence="2" id="KW-1185">Reference proteome</keyword>
<dbReference type="AlphaFoldDB" id="A0A7W9EJF2"/>
<dbReference type="EMBL" id="JACIJJ010000002">
    <property type="protein sequence ID" value="MBB5698536.1"/>
    <property type="molecule type" value="Genomic_DNA"/>
</dbReference>
<protein>
    <submittedName>
        <fullName evidence="1">Uncharacterized protein</fullName>
    </submittedName>
</protein>
<dbReference type="Proteomes" id="UP000557739">
    <property type="component" value="Unassembled WGS sequence"/>
</dbReference>
<evidence type="ECO:0000313" key="2">
    <source>
        <dbReference type="Proteomes" id="UP000557739"/>
    </source>
</evidence>
<sequence length="58" mass="6599">MELLPRIEAHLKATGTPVTLFGRRVARDPRLVLDMRRGREPGPSMRRRIEAYLAEGAN</sequence>
<comment type="caution">
    <text evidence="1">The sequence shown here is derived from an EMBL/GenBank/DDBJ whole genome shotgun (WGS) entry which is preliminary data.</text>
</comment>
<gene>
    <name evidence="1" type="ORF">FHR19_001881</name>
</gene>
<dbReference type="RefSeq" id="WP_184027310.1">
    <property type="nucleotide sequence ID" value="NZ_JACIJJ010000002.1"/>
</dbReference>
<evidence type="ECO:0000313" key="1">
    <source>
        <dbReference type="EMBL" id="MBB5698536.1"/>
    </source>
</evidence>
<reference evidence="1 2" key="1">
    <citation type="submission" date="2020-08" db="EMBL/GenBank/DDBJ databases">
        <title>Genomic Encyclopedia of Type Strains, Phase IV (KMG-IV): sequencing the most valuable type-strain genomes for metagenomic binning, comparative biology and taxonomic classification.</title>
        <authorList>
            <person name="Goeker M."/>
        </authorList>
    </citation>
    <scope>NUCLEOTIDE SEQUENCE [LARGE SCALE GENOMIC DNA]</scope>
    <source>
        <strain evidence="1 2">DSM 27244</strain>
    </source>
</reference>